<reference evidence="1 2" key="1">
    <citation type="submission" date="2010-03" db="EMBL/GenBank/DDBJ databases">
        <title>The genome sequence of Coprococcus catus GD/7.</title>
        <authorList>
            <consortium name="metaHIT consortium -- http://www.metahit.eu/"/>
            <person name="Pajon A."/>
            <person name="Turner K."/>
            <person name="Parkhill J."/>
            <person name="Duncan S."/>
            <person name="Flint H."/>
        </authorList>
    </citation>
    <scope>NUCLEOTIDE SEQUENCE [LARGE SCALE GENOMIC DNA]</scope>
    <source>
        <strain evidence="1 2">GD/7</strain>
    </source>
</reference>
<dbReference type="Proteomes" id="UP000008798">
    <property type="component" value="Chromosome"/>
</dbReference>
<protein>
    <submittedName>
        <fullName evidence="1">Uncharacterized protein</fullName>
    </submittedName>
</protein>
<reference evidence="1 2" key="2">
    <citation type="submission" date="2010-03" db="EMBL/GenBank/DDBJ databases">
        <authorList>
            <person name="Pajon A."/>
        </authorList>
    </citation>
    <scope>NUCLEOTIDE SEQUENCE [LARGE SCALE GENOMIC DNA]</scope>
    <source>
        <strain evidence="1 2">GD/7</strain>
    </source>
</reference>
<gene>
    <name evidence="1" type="ORF">CC1_34470</name>
</gene>
<evidence type="ECO:0000313" key="1">
    <source>
        <dbReference type="EMBL" id="CBK81972.1"/>
    </source>
</evidence>
<dbReference type="AlphaFoldDB" id="D4JCA1"/>
<dbReference type="KEGG" id="cct:CC1_34470"/>
<organism evidence="1 2">
    <name type="scientific">Coprococcus catus GD/7</name>
    <dbReference type="NCBI Taxonomy" id="717962"/>
    <lineage>
        <taxon>Bacteria</taxon>
        <taxon>Bacillati</taxon>
        <taxon>Bacillota</taxon>
        <taxon>Clostridia</taxon>
        <taxon>Lachnospirales</taxon>
        <taxon>Lachnospiraceae</taxon>
        <taxon>Coprococcus</taxon>
    </lineage>
</organism>
<dbReference type="HOGENOM" id="CLU_3388908_0_0_9"/>
<evidence type="ECO:0000313" key="2">
    <source>
        <dbReference type="Proteomes" id="UP000008798"/>
    </source>
</evidence>
<dbReference type="EMBL" id="FP929038">
    <property type="protein sequence ID" value="CBK81972.1"/>
    <property type="molecule type" value="Genomic_DNA"/>
</dbReference>
<accession>D4JCA1</accession>
<sequence>MHRQGIRIDFEDMDSEDVYDVFLVFLAEYLYN</sequence>
<name>D4JCA1_9FIRM</name>
<proteinExistence type="predicted"/>